<dbReference type="InterPro" id="IPR000182">
    <property type="entry name" value="GNAT_dom"/>
</dbReference>
<dbReference type="CDD" id="cd04301">
    <property type="entry name" value="NAT_SF"/>
    <property type="match status" value="1"/>
</dbReference>
<evidence type="ECO:0000259" key="1">
    <source>
        <dbReference type="PROSITE" id="PS51186"/>
    </source>
</evidence>
<evidence type="ECO:0000313" key="2">
    <source>
        <dbReference type="EMBL" id="GAA4021344.1"/>
    </source>
</evidence>
<proteinExistence type="predicted"/>
<gene>
    <name evidence="2" type="ORF">GCM10022212_17810</name>
</gene>
<sequence>MRGKGAGKQLMAAVDDWASARAADEIRLEVFDANDAAIAFYGDAGFGMQSHIMTKVPG</sequence>
<comment type="caution">
    <text evidence="2">The sequence shown here is derived from an EMBL/GenBank/DDBJ whole genome shotgun (WGS) entry which is preliminary data.</text>
</comment>
<name>A0ABP7T5P4_9BURK</name>
<accession>A0ABP7T5P4</accession>
<dbReference type="PROSITE" id="PS51186">
    <property type="entry name" value="GNAT"/>
    <property type="match status" value="1"/>
</dbReference>
<protein>
    <recommendedName>
        <fullName evidence="1">N-acetyltransferase domain-containing protein</fullName>
    </recommendedName>
</protein>
<evidence type="ECO:0000313" key="3">
    <source>
        <dbReference type="Proteomes" id="UP001501353"/>
    </source>
</evidence>
<dbReference type="Gene3D" id="3.40.630.30">
    <property type="match status" value="1"/>
</dbReference>
<dbReference type="InterPro" id="IPR016181">
    <property type="entry name" value="Acyl_CoA_acyltransferase"/>
</dbReference>
<dbReference type="Pfam" id="PF00583">
    <property type="entry name" value="Acetyltransf_1"/>
    <property type="match status" value="1"/>
</dbReference>
<organism evidence="2 3">
    <name type="scientific">Actimicrobium antarcticum</name>
    <dbReference type="NCBI Taxonomy" id="1051899"/>
    <lineage>
        <taxon>Bacteria</taxon>
        <taxon>Pseudomonadati</taxon>
        <taxon>Pseudomonadota</taxon>
        <taxon>Betaproteobacteria</taxon>
        <taxon>Burkholderiales</taxon>
        <taxon>Oxalobacteraceae</taxon>
        <taxon>Actimicrobium</taxon>
    </lineage>
</organism>
<keyword evidence="3" id="KW-1185">Reference proteome</keyword>
<feature type="domain" description="N-acetyltransferase" evidence="1">
    <location>
        <begin position="1"/>
        <end position="58"/>
    </location>
</feature>
<reference evidence="3" key="1">
    <citation type="journal article" date="2019" name="Int. J. Syst. Evol. Microbiol.">
        <title>The Global Catalogue of Microorganisms (GCM) 10K type strain sequencing project: providing services to taxonomists for standard genome sequencing and annotation.</title>
        <authorList>
            <consortium name="The Broad Institute Genomics Platform"/>
            <consortium name="The Broad Institute Genome Sequencing Center for Infectious Disease"/>
            <person name="Wu L."/>
            <person name="Ma J."/>
        </authorList>
    </citation>
    <scope>NUCLEOTIDE SEQUENCE [LARGE SCALE GENOMIC DNA]</scope>
    <source>
        <strain evidence="3">JCM 16673</strain>
    </source>
</reference>
<dbReference type="Proteomes" id="UP001501353">
    <property type="component" value="Unassembled WGS sequence"/>
</dbReference>
<dbReference type="SUPFAM" id="SSF55729">
    <property type="entry name" value="Acyl-CoA N-acyltransferases (Nat)"/>
    <property type="match status" value="1"/>
</dbReference>
<dbReference type="EMBL" id="BAAAZE010000008">
    <property type="protein sequence ID" value="GAA4021344.1"/>
    <property type="molecule type" value="Genomic_DNA"/>
</dbReference>